<accession>A0AAV4R107</accession>
<reference evidence="1 2" key="1">
    <citation type="submission" date="2021-06" db="EMBL/GenBank/DDBJ databases">
        <title>Caerostris extrusa draft genome.</title>
        <authorList>
            <person name="Kono N."/>
            <person name="Arakawa K."/>
        </authorList>
    </citation>
    <scope>NUCLEOTIDE SEQUENCE [LARGE SCALE GENOMIC DNA]</scope>
</reference>
<gene>
    <name evidence="1" type="ORF">CEXT_210041</name>
</gene>
<dbReference type="AlphaFoldDB" id="A0AAV4R107"/>
<sequence>MRFRKAEDAQIQLFSVLLLDGNHLKEREMSEDIHTVRFVLILNVATHSSLSLVLEISNQYGVGGSQRRLFALEVTTRRVWMGTLEPNILRRVYNPLIFDWLPGTP</sequence>
<protein>
    <recommendedName>
        <fullName evidence="3">LAGLIDADG homing endonuclease</fullName>
    </recommendedName>
</protein>
<organism evidence="1 2">
    <name type="scientific">Caerostris extrusa</name>
    <name type="common">Bark spider</name>
    <name type="synonym">Caerostris bankana</name>
    <dbReference type="NCBI Taxonomy" id="172846"/>
    <lineage>
        <taxon>Eukaryota</taxon>
        <taxon>Metazoa</taxon>
        <taxon>Ecdysozoa</taxon>
        <taxon>Arthropoda</taxon>
        <taxon>Chelicerata</taxon>
        <taxon>Arachnida</taxon>
        <taxon>Araneae</taxon>
        <taxon>Araneomorphae</taxon>
        <taxon>Entelegynae</taxon>
        <taxon>Araneoidea</taxon>
        <taxon>Araneidae</taxon>
        <taxon>Caerostris</taxon>
    </lineage>
</organism>
<evidence type="ECO:0000313" key="1">
    <source>
        <dbReference type="EMBL" id="GIY15172.1"/>
    </source>
</evidence>
<proteinExistence type="predicted"/>
<dbReference type="Proteomes" id="UP001054945">
    <property type="component" value="Unassembled WGS sequence"/>
</dbReference>
<name>A0AAV4R107_CAEEX</name>
<evidence type="ECO:0000313" key="2">
    <source>
        <dbReference type="Proteomes" id="UP001054945"/>
    </source>
</evidence>
<comment type="caution">
    <text evidence="1">The sequence shown here is derived from an EMBL/GenBank/DDBJ whole genome shotgun (WGS) entry which is preliminary data.</text>
</comment>
<evidence type="ECO:0008006" key="3">
    <source>
        <dbReference type="Google" id="ProtNLM"/>
    </source>
</evidence>
<keyword evidence="2" id="KW-1185">Reference proteome</keyword>
<dbReference type="EMBL" id="BPLR01007209">
    <property type="protein sequence ID" value="GIY15172.1"/>
    <property type="molecule type" value="Genomic_DNA"/>
</dbReference>